<evidence type="ECO:0000313" key="2">
    <source>
        <dbReference type="EMBL" id="GLS92525.1"/>
    </source>
</evidence>
<sequence>MLRDIIEIDKQRCNGCGDCIPACHEGALQIIDNKAHLISDLMCDGLGACLGECPTGAMQVIQREAVAYDERQVMVNIIKGGDKVIQAHLQHLLDHNELEYYITAVTLLNEQNIAVPKCTDKEDISSVSTAPLTTTNQTANEQESELSGWPIQLHLINPTSLNFNKADLLLAADCSAFAAANFHSKYLAGKKLIIACPKLDNNQESYLEKLNLLLKFGQINSLTILRMEVPCCGGLAQLIEKAQKSAKRKMPFKQITINKNGVEL</sequence>
<dbReference type="SUPFAM" id="SSF54862">
    <property type="entry name" value="4Fe-4S ferredoxins"/>
    <property type="match status" value="1"/>
</dbReference>
<dbReference type="RefSeq" id="WP_284205631.1">
    <property type="nucleotide sequence ID" value="NZ_BSPQ01000026.1"/>
</dbReference>
<reference evidence="3" key="1">
    <citation type="journal article" date="2019" name="Int. J. Syst. Evol. Microbiol.">
        <title>The Global Catalogue of Microorganisms (GCM) 10K type strain sequencing project: providing services to taxonomists for standard genome sequencing and annotation.</title>
        <authorList>
            <consortium name="The Broad Institute Genomics Platform"/>
            <consortium name="The Broad Institute Genome Sequencing Center for Infectious Disease"/>
            <person name="Wu L."/>
            <person name="Ma J."/>
        </authorList>
    </citation>
    <scope>NUCLEOTIDE SEQUENCE [LARGE SCALE GENOMIC DNA]</scope>
    <source>
        <strain evidence="3">NBRC 103166</strain>
    </source>
</reference>
<gene>
    <name evidence="2" type="ORF">GCM10007916_35970</name>
</gene>
<proteinExistence type="predicted"/>
<dbReference type="PANTHER" id="PTHR42895">
    <property type="entry name" value="IRON-SULFUR CLUSTER-BINDING PROTEIN-RELATED"/>
    <property type="match status" value="1"/>
</dbReference>
<name>A0ABQ6E5P7_9GAMM</name>
<dbReference type="Gene3D" id="3.30.70.20">
    <property type="match status" value="1"/>
</dbReference>
<feature type="domain" description="4Fe-4S ferredoxin-type" evidence="1">
    <location>
        <begin position="4"/>
        <end position="33"/>
    </location>
</feature>
<dbReference type="Proteomes" id="UP001157353">
    <property type="component" value="Unassembled WGS sequence"/>
</dbReference>
<comment type="caution">
    <text evidence="2">The sequence shown here is derived from an EMBL/GenBank/DDBJ whole genome shotgun (WGS) entry which is preliminary data.</text>
</comment>
<feature type="domain" description="4Fe-4S ferredoxin-type" evidence="1">
    <location>
        <begin position="34"/>
        <end position="63"/>
    </location>
</feature>
<dbReference type="EMBL" id="BSPQ01000026">
    <property type="protein sequence ID" value="GLS92525.1"/>
    <property type="molecule type" value="Genomic_DNA"/>
</dbReference>
<dbReference type="PROSITE" id="PS51379">
    <property type="entry name" value="4FE4S_FER_2"/>
    <property type="match status" value="2"/>
</dbReference>
<accession>A0ABQ6E5P7</accession>
<dbReference type="Pfam" id="PF13237">
    <property type="entry name" value="Fer4_10"/>
    <property type="match status" value="1"/>
</dbReference>
<dbReference type="InterPro" id="IPR017896">
    <property type="entry name" value="4Fe4S_Fe-S-bd"/>
</dbReference>
<protein>
    <submittedName>
        <fullName evidence="2">4Fe-4S ferredoxin</fullName>
    </submittedName>
</protein>
<dbReference type="PANTHER" id="PTHR42895:SF1">
    <property type="entry name" value="IRON-SULFUR CLUSTER PROTEIN"/>
    <property type="match status" value="1"/>
</dbReference>
<evidence type="ECO:0000313" key="3">
    <source>
        <dbReference type="Proteomes" id="UP001157353"/>
    </source>
</evidence>
<organism evidence="2 3">
    <name type="scientific">Psychromonas marina</name>
    <dbReference type="NCBI Taxonomy" id="88364"/>
    <lineage>
        <taxon>Bacteria</taxon>
        <taxon>Pseudomonadati</taxon>
        <taxon>Pseudomonadota</taxon>
        <taxon>Gammaproteobacteria</taxon>
        <taxon>Alteromonadales</taxon>
        <taxon>Psychromonadaceae</taxon>
        <taxon>Psychromonas</taxon>
    </lineage>
</organism>
<evidence type="ECO:0000259" key="1">
    <source>
        <dbReference type="PROSITE" id="PS51379"/>
    </source>
</evidence>
<dbReference type="InterPro" id="IPR052911">
    <property type="entry name" value="Corrinoid_activation_enz"/>
</dbReference>
<keyword evidence="3" id="KW-1185">Reference proteome</keyword>